<name>A0A940NIC4_9BACI</name>
<keyword evidence="2" id="KW-1185">Reference proteome</keyword>
<gene>
    <name evidence="1" type="ORF">J5Y03_05375</name>
</gene>
<dbReference type="Proteomes" id="UP000682134">
    <property type="component" value="Unassembled WGS sequence"/>
</dbReference>
<evidence type="ECO:0000313" key="1">
    <source>
        <dbReference type="EMBL" id="MBP0724617.1"/>
    </source>
</evidence>
<organism evidence="1 2">
    <name type="scientific">Gottfriedia endophytica</name>
    <dbReference type="NCBI Taxonomy" id="2820819"/>
    <lineage>
        <taxon>Bacteria</taxon>
        <taxon>Bacillati</taxon>
        <taxon>Bacillota</taxon>
        <taxon>Bacilli</taxon>
        <taxon>Bacillales</taxon>
        <taxon>Bacillaceae</taxon>
        <taxon>Gottfriedia</taxon>
    </lineage>
</organism>
<comment type="caution">
    <text evidence="1">The sequence shown here is derived from an EMBL/GenBank/DDBJ whole genome shotgun (WGS) entry which is preliminary data.</text>
</comment>
<protein>
    <submittedName>
        <fullName evidence="1">Uncharacterized protein</fullName>
    </submittedName>
</protein>
<accession>A0A940NIC4</accession>
<dbReference type="AlphaFoldDB" id="A0A940NIC4"/>
<dbReference type="RefSeq" id="WP_209403339.1">
    <property type="nucleotide sequence ID" value="NZ_JAGIYQ010000003.1"/>
</dbReference>
<evidence type="ECO:0000313" key="2">
    <source>
        <dbReference type="Proteomes" id="UP000682134"/>
    </source>
</evidence>
<reference evidence="1" key="1">
    <citation type="submission" date="2021-04" db="EMBL/GenBank/DDBJ databases">
        <title>Genome seq and assembly of Bacillus sp.</title>
        <authorList>
            <person name="Chhetri G."/>
        </authorList>
    </citation>
    <scope>NUCLEOTIDE SEQUENCE</scope>
    <source>
        <strain evidence="1">RG28</strain>
    </source>
</reference>
<sequence>MGFIPPVQSTPTNDHINQANKYASQRFNIGEVIKPSIYTILQQRKREVYLRNHKKIKSNQYDSSIEEQNLIKSITGKGKTINETI</sequence>
<proteinExistence type="predicted"/>
<dbReference type="EMBL" id="JAGIYQ010000003">
    <property type="protein sequence ID" value="MBP0724617.1"/>
    <property type="molecule type" value="Genomic_DNA"/>
</dbReference>